<gene>
    <name evidence="7" type="ORF">FCL54_14775</name>
</gene>
<dbReference type="PANTHER" id="PTHR11274:SF0">
    <property type="entry name" value="GENERAL TRANSCRIPTION AND DNA REPAIR FACTOR IIH HELICASE SUBUNIT XPB"/>
    <property type="match status" value="1"/>
</dbReference>
<dbReference type="Pfam" id="PF04851">
    <property type="entry name" value="ResIII"/>
    <property type="match status" value="1"/>
</dbReference>
<dbReference type="Proteomes" id="UP000308230">
    <property type="component" value="Unassembled WGS sequence"/>
</dbReference>
<dbReference type="GO" id="GO:0005524">
    <property type="term" value="F:ATP binding"/>
    <property type="evidence" value="ECO:0007669"/>
    <property type="project" value="UniProtKB-KW"/>
</dbReference>
<evidence type="ECO:0000256" key="2">
    <source>
        <dbReference type="ARBA" id="ARBA00022801"/>
    </source>
</evidence>
<dbReference type="InterPro" id="IPR014001">
    <property type="entry name" value="Helicase_ATP-bd"/>
</dbReference>
<dbReference type="Gene3D" id="3.40.50.300">
    <property type="entry name" value="P-loop containing nucleotide triphosphate hydrolases"/>
    <property type="match status" value="2"/>
</dbReference>
<keyword evidence="8" id="KW-1185">Reference proteome</keyword>
<evidence type="ECO:0000259" key="6">
    <source>
        <dbReference type="PROSITE" id="PS51194"/>
    </source>
</evidence>
<dbReference type="GO" id="GO:0003677">
    <property type="term" value="F:DNA binding"/>
    <property type="evidence" value="ECO:0007669"/>
    <property type="project" value="InterPro"/>
</dbReference>
<keyword evidence="2" id="KW-0378">Hydrolase</keyword>
<dbReference type="AlphaFoldDB" id="A0A5R9EZ49"/>
<comment type="caution">
    <text evidence="7">The sequence shown here is derived from an EMBL/GenBank/DDBJ whole genome shotgun (WGS) entry which is preliminary data.</text>
</comment>
<dbReference type="InterPro" id="IPR006935">
    <property type="entry name" value="Helicase/UvrB_N"/>
</dbReference>
<keyword evidence="3 7" id="KW-0347">Helicase</keyword>
<dbReference type="InterPro" id="IPR001650">
    <property type="entry name" value="Helicase_C-like"/>
</dbReference>
<dbReference type="GO" id="GO:0016787">
    <property type="term" value="F:hydrolase activity"/>
    <property type="evidence" value="ECO:0007669"/>
    <property type="project" value="UniProtKB-KW"/>
</dbReference>
<dbReference type="CDD" id="cd09179">
    <property type="entry name" value="PLDc_N_DEXD_a"/>
    <property type="match status" value="1"/>
</dbReference>
<dbReference type="EMBL" id="SWLG01000010">
    <property type="protein sequence ID" value="TLS36477.1"/>
    <property type="molecule type" value="Genomic_DNA"/>
</dbReference>
<dbReference type="GO" id="GO:0004386">
    <property type="term" value="F:helicase activity"/>
    <property type="evidence" value="ECO:0007669"/>
    <property type="project" value="UniProtKB-KW"/>
</dbReference>
<evidence type="ECO:0000256" key="3">
    <source>
        <dbReference type="ARBA" id="ARBA00022806"/>
    </source>
</evidence>
<evidence type="ECO:0000313" key="7">
    <source>
        <dbReference type="EMBL" id="TLS36477.1"/>
    </source>
</evidence>
<dbReference type="PROSITE" id="PS51192">
    <property type="entry name" value="HELICASE_ATP_BIND_1"/>
    <property type="match status" value="1"/>
</dbReference>
<evidence type="ECO:0000313" key="8">
    <source>
        <dbReference type="Proteomes" id="UP000308230"/>
    </source>
</evidence>
<accession>A0A5R9EZ49</accession>
<protein>
    <submittedName>
        <fullName evidence="7">DEAD/DEAH box helicase</fullName>
    </submittedName>
</protein>
<dbReference type="OrthoDB" id="9802848at2"/>
<name>A0A5R9EZ49_9BACL</name>
<dbReference type="SUPFAM" id="SSF52540">
    <property type="entry name" value="P-loop containing nucleoside triphosphate hydrolases"/>
    <property type="match status" value="1"/>
</dbReference>
<dbReference type="PROSITE" id="PS51194">
    <property type="entry name" value="HELICASE_CTER"/>
    <property type="match status" value="1"/>
</dbReference>
<dbReference type="CDD" id="cd17926">
    <property type="entry name" value="DEXHc_RE"/>
    <property type="match status" value="1"/>
</dbReference>
<organism evidence="7 8">
    <name type="scientific">Exobacillus caeni</name>
    <dbReference type="NCBI Taxonomy" id="2574798"/>
    <lineage>
        <taxon>Bacteria</taxon>
        <taxon>Bacillati</taxon>
        <taxon>Bacillota</taxon>
        <taxon>Bacilli</taxon>
        <taxon>Bacillales</taxon>
        <taxon>Guptibacillaceae</taxon>
        <taxon>Exobacillus</taxon>
    </lineage>
</organism>
<dbReference type="SMART" id="SM00487">
    <property type="entry name" value="DEXDc"/>
    <property type="match status" value="1"/>
</dbReference>
<evidence type="ECO:0000259" key="5">
    <source>
        <dbReference type="PROSITE" id="PS51192"/>
    </source>
</evidence>
<dbReference type="PANTHER" id="PTHR11274">
    <property type="entry name" value="RAD25/XP-B DNA REPAIR HELICASE"/>
    <property type="match status" value="1"/>
</dbReference>
<evidence type="ECO:0000256" key="1">
    <source>
        <dbReference type="ARBA" id="ARBA00022741"/>
    </source>
</evidence>
<sequence>MSLYDLNLKYKYRSDNDQIHRDFYEKCLQESVHYDRAVGYFTSSSLSVIAKGLEEFIEREGTIRMIANPYLTVEDVEAIRLGYQAKTDVVSQALLRQIEMSEKTIREDALNTLAWLIYQGKLDIKIAFTKNNSLYHEKFGIFYDKDGNRVAFSGSANETVGGILNNFEKIDVFWRGSDQERIEDMVVDFENLWSDNTNGLSVIEIPNIVKEKIAGYKKEGAKIKLPGKVIKPRPYQQEAIDAVVNNNWHGILEMATGTGKTITSLLISNEFFKQRGRIFLVIIVPFTHLVGQWERNCQELNYKKFTHCFGAKKSWVNKLQTDVRDFNLGLIEKHVAITTYKTAASPEFNNLIEKLRGKSFLIADECHYFGVKSLRENKLAEMEAKLGLSATPERWWDEEGTNFIEEFFGPPVYEYDMKEAIENGALTEYIYNPLIVDLTDEEVEGYEKLTKRLIHLYSDEKTNKEEISEVNRKRSLLISKAESKKEALFRIFDQKEREEVSHTLVYCAPGEVDLITSNLANLGYRVHRFNSEVPMKERAKILESFDLGSIQILVAIKCLDEGVDVPSTKVAYFLASTSNPREFVQRRGRILRKYPNKNLAQIYDFVVLPENVNDQMFKSIASKELPRFAEFSRFAINNFNARDVVGKELKRYSLDYLMDKLPWEVYREFKKMEVYE</sequence>
<keyword evidence="1" id="KW-0547">Nucleotide-binding</keyword>
<feature type="domain" description="Helicase C-terminal" evidence="6">
    <location>
        <begin position="462"/>
        <end position="633"/>
    </location>
</feature>
<reference evidence="7 8" key="1">
    <citation type="submission" date="2019-04" db="EMBL/GenBank/DDBJ databases">
        <title>Bacillus caeni sp. nov., a bacterium isolated from mangrove sediment.</title>
        <authorList>
            <person name="Huang H."/>
            <person name="Mo K."/>
            <person name="Hu Y."/>
        </authorList>
    </citation>
    <scope>NUCLEOTIDE SEQUENCE [LARGE SCALE GENOMIC DNA]</scope>
    <source>
        <strain evidence="7 8">HB172195</strain>
    </source>
</reference>
<dbReference type="Pfam" id="PF00271">
    <property type="entry name" value="Helicase_C"/>
    <property type="match status" value="1"/>
</dbReference>
<feature type="domain" description="Helicase ATP-binding" evidence="5">
    <location>
        <begin position="241"/>
        <end position="410"/>
    </location>
</feature>
<dbReference type="RefSeq" id="WP_138127513.1">
    <property type="nucleotide sequence ID" value="NZ_SWLG01000010.1"/>
</dbReference>
<dbReference type="SMART" id="SM00490">
    <property type="entry name" value="HELICc"/>
    <property type="match status" value="1"/>
</dbReference>
<keyword evidence="4" id="KW-0067">ATP-binding</keyword>
<evidence type="ECO:0000256" key="4">
    <source>
        <dbReference type="ARBA" id="ARBA00022840"/>
    </source>
</evidence>
<dbReference type="InterPro" id="IPR027417">
    <property type="entry name" value="P-loop_NTPase"/>
</dbReference>
<dbReference type="InterPro" id="IPR050615">
    <property type="entry name" value="ATP-dep_DNA_Helicase"/>
</dbReference>
<proteinExistence type="predicted"/>
<dbReference type="Gene3D" id="3.30.870.10">
    <property type="entry name" value="Endonuclease Chain A"/>
    <property type="match status" value="1"/>
</dbReference>